<name>A0AAV2ZDM3_PYXAD</name>
<evidence type="ECO:0000256" key="1">
    <source>
        <dbReference type="ARBA" id="ARBA00022737"/>
    </source>
</evidence>
<keyword evidence="4" id="KW-1185">Reference proteome</keyword>
<dbReference type="GO" id="GO:0009395">
    <property type="term" value="P:phospholipid catabolic process"/>
    <property type="evidence" value="ECO:0007669"/>
    <property type="project" value="TreeGrafter"/>
</dbReference>
<dbReference type="Proteomes" id="UP001181693">
    <property type="component" value="Unassembled WGS sequence"/>
</dbReference>
<reference evidence="3" key="1">
    <citation type="thesis" date="2020" institute="ProQuest LLC" country="789 East Eisenhower Parkway, Ann Arbor, MI, USA">
        <title>Comparative Genomics and Chromosome Evolution.</title>
        <authorList>
            <person name="Mudd A.B."/>
        </authorList>
    </citation>
    <scope>NUCLEOTIDE SEQUENCE</scope>
    <source>
        <strain evidence="3">1538</strain>
        <tissue evidence="3">Blood</tissue>
    </source>
</reference>
<dbReference type="PANTHER" id="PTHR18896:SF121">
    <property type="entry name" value="PHOSPHOLIPASE D2"/>
    <property type="match status" value="1"/>
</dbReference>
<proteinExistence type="predicted"/>
<dbReference type="EMBL" id="DYDO01000085">
    <property type="protein sequence ID" value="DBA13651.1"/>
    <property type="molecule type" value="Genomic_DNA"/>
</dbReference>
<keyword evidence="2" id="KW-0443">Lipid metabolism</keyword>
<dbReference type="InterPro" id="IPR015679">
    <property type="entry name" value="PLipase_D_fam"/>
</dbReference>
<dbReference type="PANTHER" id="PTHR18896">
    <property type="entry name" value="PHOSPHOLIPASE D"/>
    <property type="match status" value="1"/>
</dbReference>
<dbReference type="GO" id="GO:0004630">
    <property type="term" value="F:phospholipase D activity"/>
    <property type="evidence" value="ECO:0007669"/>
    <property type="project" value="TreeGrafter"/>
</dbReference>
<organism evidence="3 4">
    <name type="scientific">Pyxicephalus adspersus</name>
    <name type="common">African bullfrog</name>
    <dbReference type="NCBI Taxonomy" id="30357"/>
    <lineage>
        <taxon>Eukaryota</taxon>
        <taxon>Metazoa</taxon>
        <taxon>Chordata</taxon>
        <taxon>Craniata</taxon>
        <taxon>Vertebrata</taxon>
        <taxon>Euteleostomi</taxon>
        <taxon>Amphibia</taxon>
        <taxon>Batrachia</taxon>
        <taxon>Anura</taxon>
        <taxon>Neobatrachia</taxon>
        <taxon>Ranoidea</taxon>
        <taxon>Pyxicephalidae</taxon>
        <taxon>Pyxicephalinae</taxon>
        <taxon>Pyxicephalus</taxon>
    </lineage>
</organism>
<dbReference type="SUPFAM" id="SSF56024">
    <property type="entry name" value="Phospholipase D/nuclease"/>
    <property type="match status" value="1"/>
</dbReference>
<dbReference type="GO" id="GO:0060627">
    <property type="term" value="P:regulation of vesicle-mediated transport"/>
    <property type="evidence" value="ECO:0007669"/>
    <property type="project" value="TreeGrafter"/>
</dbReference>
<dbReference type="AlphaFoldDB" id="A0AAV2ZDM3"/>
<gene>
    <name evidence="3" type="ORF">GDO54_018642</name>
</gene>
<evidence type="ECO:0000256" key="2">
    <source>
        <dbReference type="ARBA" id="ARBA00023098"/>
    </source>
</evidence>
<comment type="caution">
    <text evidence="3">The sequence shown here is derived from an EMBL/GenBank/DDBJ whole genome shotgun (WGS) entry which is preliminary data.</text>
</comment>
<keyword evidence="1" id="KW-0677">Repeat</keyword>
<evidence type="ECO:0000313" key="3">
    <source>
        <dbReference type="EMBL" id="DBA13651.1"/>
    </source>
</evidence>
<accession>A0AAV2ZDM3</accession>
<sequence length="113" mass="12622">MVCMVCARSDRIHFVFFEGSANINDRSMLGKRDSELAVFVEDTEFVNSTMNGSAYQAGKFAFSLRMDCFNTILGALKPPCLDVSDPVSDQFFNDVWNHTALNNAALYDQVHAL</sequence>
<protein>
    <submittedName>
        <fullName evidence="3">Uncharacterized protein</fullName>
    </submittedName>
</protein>
<evidence type="ECO:0000313" key="4">
    <source>
        <dbReference type="Proteomes" id="UP001181693"/>
    </source>
</evidence>